<evidence type="ECO:0000259" key="1">
    <source>
        <dbReference type="Pfam" id="PF00582"/>
    </source>
</evidence>
<dbReference type="Proteomes" id="UP000677305">
    <property type="component" value="Chromosome"/>
</dbReference>
<dbReference type="RefSeq" id="WP_113673139.1">
    <property type="nucleotide sequence ID" value="NZ_CAJXUH010000013.1"/>
</dbReference>
<gene>
    <name evidence="2" type="ORF">HYG85_11695</name>
</gene>
<evidence type="ECO:0000313" key="3">
    <source>
        <dbReference type="Proteomes" id="UP000677305"/>
    </source>
</evidence>
<name>A0A8J8MB40_9FIRM</name>
<dbReference type="Gene3D" id="3.40.50.620">
    <property type="entry name" value="HUPs"/>
    <property type="match status" value="1"/>
</dbReference>
<reference evidence="2 3" key="1">
    <citation type="submission" date="2020-07" db="EMBL/GenBank/DDBJ databases">
        <title>Vallitalea guaymasensis genome.</title>
        <authorList>
            <person name="Postec A."/>
        </authorList>
    </citation>
    <scope>NUCLEOTIDE SEQUENCE [LARGE SCALE GENOMIC DNA]</scope>
    <source>
        <strain evidence="2 3">Ra1766G1</strain>
    </source>
</reference>
<dbReference type="InterPro" id="IPR052023">
    <property type="entry name" value="Histidine_kinase_KdpD"/>
</dbReference>
<dbReference type="KEGG" id="vgu:HYG85_11695"/>
<dbReference type="InterPro" id="IPR014729">
    <property type="entry name" value="Rossmann-like_a/b/a_fold"/>
</dbReference>
<organism evidence="2 3">
    <name type="scientific">Vallitalea guaymasensis</name>
    <dbReference type="NCBI Taxonomy" id="1185412"/>
    <lineage>
        <taxon>Bacteria</taxon>
        <taxon>Bacillati</taxon>
        <taxon>Bacillota</taxon>
        <taxon>Clostridia</taxon>
        <taxon>Lachnospirales</taxon>
        <taxon>Vallitaleaceae</taxon>
        <taxon>Vallitalea</taxon>
    </lineage>
</organism>
<sequence>MSQDVEKVLVCITIQKNSKRLIRKGAEIANEINGELHILHVEKGMSIFKNEESIELLEELFEYGKLLGGEVHFLSGKDVPSKIVEFIKSMQITRLVLGQTMRSKLRRLLTKDIENNVLSQTNEVELLILERKKHDNKKFVKDKKLFSN</sequence>
<dbReference type="OrthoDB" id="1707003at2"/>
<keyword evidence="3" id="KW-1185">Reference proteome</keyword>
<evidence type="ECO:0000313" key="2">
    <source>
        <dbReference type="EMBL" id="QUH29533.1"/>
    </source>
</evidence>
<dbReference type="GO" id="GO:0005886">
    <property type="term" value="C:plasma membrane"/>
    <property type="evidence" value="ECO:0007669"/>
    <property type="project" value="TreeGrafter"/>
</dbReference>
<dbReference type="AlphaFoldDB" id="A0A8J8MB40"/>
<proteinExistence type="predicted"/>
<protein>
    <submittedName>
        <fullName evidence="2">Universal stress protein</fullName>
    </submittedName>
</protein>
<dbReference type="GO" id="GO:0000155">
    <property type="term" value="F:phosphorelay sensor kinase activity"/>
    <property type="evidence" value="ECO:0007669"/>
    <property type="project" value="TreeGrafter"/>
</dbReference>
<dbReference type="EMBL" id="CP058561">
    <property type="protein sequence ID" value="QUH29533.1"/>
    <property type="molecule type" value="Genomic_DNA"/>
</dbReference>
<dbReference type="PANTHER" id="PTHR45569">
    <property type="entry name" value="SENSOR PROTEIN KDPD"/>
    <property type="match status" value="1"/>
</dbReference>
<dbReference type="Pfam" id="PF00582">
    <property type="entry name" value="Usp"/>
    <property type="match status" value="1"/>
</dbReference>
<dbReference type="PANTHER" id="PTHR45569:SF1">
    <property type="entry name" value="SENSOR PROTEIN KDPD"/>
    <property type="match status" value="1"/>
</dbReference>
<feature type="domain" description="UspA" evidence="1">
    <location>
        <begin position="6"/>
        <end position="121"/>
    </location>
</feature>
<dbReference type="SUPFAM" id="SSF52402">
    <property type="entry name" value="Adenine nucleotide alpha hydrolases-like"/>
    <property type="match status" value="1"/>
</dbReference>
<dbReference type="InterPro" id="IPR006016">
    <property type="entry name" value="UspA"/>
</dbReference>
<accession>A0A8J8MB40</accession>